<keyword evidence="2" id="KW-1133">Transmembrane helix</keyword>
<dbReference type="PATRIC" id="fig|523844.20.peg.2010"/>
<gene>
    <name evidence="3" type="ORF">MSTHT_1618</name>
</gene>
<reference evidence="3 4" key="1">
    <citation type="submission" date="2014-07" db="EMBL/GenBank/DDBJ databases">
        <title>Methanogenic archaea and the global carbon cycle.</title>
        <authorList>
            <person name="Henriksen J.R."/>
            <person name="Luke J."/>
            <person name="Reinhart S."/>
            <person name="Benedict M.N."/>
            <person name="Youngblut N.D."/>
            <person name="Metcalf M.E."/>
            <person name="Whitaker R.J."/>
            <person name="Metcalf W.W."/>
        </authorList>
    </citation>
    <scope>NUCLEOTIDE SEQUENCE [LARGE SCALE GENOMIC DNA]</scope>
    <source>
        <strain evidence="4">ATCC 43570 / DSM 1825 / OCM 12 / VKM B-1830 / TM-1</strain>
    </source>
</reference>
<dbReference type="KEGG" id="mthr:MSTHT_1618"/>
<accession>A0A0E3NEZ1</accession>
<comment type="similarity">
    <text evidence="1">Belongs to the BioY family.</text>
</comment>
<dbReference type="HOGENOM" id="CLU_077931_1_1_2"/>
<feature type="transmembrane region" description="Helical" evidence="2">
    <location>
        <begin position="172"/>
        <end position="194"/>
    </location>
</feature>
<dbReference type="PANTHER" id="PTHR34295">
    <property type="entry name" value="BIOTIN TRANSPORTER BIOY"/>
    <property type="match status" value="1"/>
</dbReference>
<comment type="subcellular location">
    <subcellularLocation>
        <location evidence="1">Cell membrane</location>
        <topology evidence="1">Multi-pass membrane protein</topology>
    </subcellularLocation>
</comment>
<evidence type="ECO:0000313" key="3">
    <source>
        <dbReference type="EMBL" id="AKB13376.1"/>
    </source>
</evidence>
<keyword evidence="1 2" id="KW-0472">Membrane</keyword>
<sequence>MKNRVKILRGKSVHTKNNDSYFTHTPELRMMVFASLFAALTAAGAYIQIPVPFSPVPVTLQVFFVLLAGSMLKSKWGGLSMIVYTLLGIAGLPVFAGGTSGMGVLLGPTGGYIIGFILAAYIIGKLSEKVESAGKSSFFVNALNMSTAIFVIYACGYIQLMLVAEIDPRTAFILGVIPFLPGEVVKTAVAAYIASTYDL</sequence>
<evidence type="ECO:0000313" key="4">
    <source>
        <dbReference type="Proteomes" id="UP000066529"/>
    </source>
</evidence>
<organism evidence="3 4">
    <name type="scientific">Methanosarcina thermophila (strain ATCC 43570 / DSM 1825 / OCM 12 / VKM B-1830 / TM-1)</name>
    <dbReference type="NCBI Taxonomy" id="523844"/>
    <lineage>
        <taxon>Archaea</taxon>
        <taxon>Methanobacteriati</taxon>
        <taxon>Methanobacteriota</taxon>
        <taxon>Stenosarchaea group</taxon>
        <taxon>Methanomicrobia</taxon>
        <taxon>Methanosarcinales</taxon>
        <taxon>Methanosarcinaceae</taxon>
        <taxon>Methanosarcina</taxon>
    </lineage>
</organism>
<dbReference type="Proteomes" id="UP000066529">
    <property type="component" value="Chromosome"/>
</dbReference>
<keyword evidence="1" id="KW-0813">Transport</keyword>
<keyword evidence="2" id="KW-0812">Transmembrane</keyword>
<dbReference type="GO" id="GO:0015225">
    <property type="term" value="F:biotin transmembrane transporter activity"/>
    <property type="evidence" value="ECO:0007669"/>
    <property type="project" value="UniProtKB-UniRule"/>
</dbReference>
<proteinExistence type="inferred from homology"/>
<dbReference type="AlphaFoldDB" id="A0A0E3NEZ1"/>
<keyword evidence="1" id="KW-1003">Cell membrane</keyword>
<dbReference type="GO" id="GO:0005886">
    <property type="term" value="C:plasma membrane"/>
    <property type="evidence" value="ECO:0007669"/>
    <property type="project" value="UniProtKB-SubCell"/>
</dbReference>
<dbReference type="PANTHER" id="PTHR34295:SF1">
    <property type="entry name" value="BIOTIN TRANSPORTER BIOY"/>
    <property type="match status" value="1"/>
</dbReference>
<name>A0A0E3NEZ1_METTT</name>
<evidence type="ECO:0000256" key="2">
    <source>
        <dbReference type="SAM" id="Phobius"/>
    </source>
</evidence>
<feature type="transmembrane region" description="Helical" evidence="2">
    <location>
        <begin position="79"/>
        <end position="98"/>
    </location>
</feature>
<protein>
    <submittedName>
        <fullName evidence="3">Substrate-specific component BioY of biotin ECF transporter</fullName>
    </submittedName>
</protein>
<dbReference type="Pfam" id="PF02632">
    <property type="entry name" value="BioY"/>
    <property type="match status" value="1"/>
</dbReference>
<evidence type="ECO:0000256" key="1">
    <source>
        <dbReference type="PIRNR" id="PIRNR016661"/>
    </source>
</evidence>
<feature type="transmembrane region" description="Helical" evidence="2">
    <location>
        <begin position="30"/>
        <end position="49"/>
    </location>
</feature>
<dbReference type="EMBL" id="CP009501">
    <property type="protein sequence ID" value="AKB13376.1"/>
    <property type="molecule type" value="Genomic_DNA"/>
</dbReference>
<feature type="transmembrane region" description="Helical" evidence="2">
    <location>
        <begin position="138"/>
        <end position="160"/>
    </location>
</feature>
<dbReference type="PIRSF" id="PIRSF016661">
    <property type="entry name" value="BioY"/>
    <property type="match status" value="1"/>
</dbReference>
<dbReference type="Gene3D" id="1.10.1760.20">
    <property type="match status" value="1"/>
</dbReference>
<dbReference type="InterPro" id="IPR003784">
    <property type="entry name" value="BioY"/>
</dbReference>
<dbReference type="STRING" id="523844.MSTHT_1618"/>
<feature type="transmembrane region" description="Helical" evidence="2">
    <location>
        <begin position="104"/>
        <end position="126"/>
    </location>
</feature>